<dbReference type="InterPro" id="IPR025101">
    <property type="entry name" value="DUF4012"/>
</dbReference>
<evidence type="ECO:0008006" key="5">
    <source>
        <dbReference type="Google" id="ProtNLM"/>
    </source>
</evidence>
<gene>
    <name evidence="3" type="ORF">CUD01_31240</name>
</gene>
<dbReference type="Pfam" id="PF13196">
    <property type="entry name" value="DUF4012"/>
    <property type="match status" value="1"/>
</dbReference>
<evidence type="ECO:0000313" key="4">
    <source>
        <dbReference type="Proteomes" id="UP000315842"/>
    </source>
</evidence>
<evidence type="ECO:0000256" key="2">
    <source>
        <dbReference type="SAM" id="Phobius"/>
    </source>
</evidence>
<dbReference type="Proteomes" id="UP000315842">
    <property type="component" value="Unassembled WGS sequence"/>
</dbReference>
<feature type="region of interest" description="Disordered" evidence="1">
    <location>
        <begin position="1"/>
        <end position="35"/>
    </location>
</feature>
<dbReference type="RefSeq" id="WP_208405557.1">
    <property type="nucleotide sequence ID" value="NZ_JAAOZE010000004.1"/>
</dbReference>
<reference evidence="3 4" key="1">
    <citation type="submission" date="2019-06" db="EMBL/GenBank/DDBJ databases">
        <title>Whole genome shotgun sequence of Cellulomonas uda NBRC 3747.</title>
        <authorList>
            <person name="Hosoyama A."/>
            <person name="Uohara A."/>
            <person name="Ohji S."/>
            <person name="Ichikawa N."/>
        </authorList>
    </citation>
    <scope>NUCLEOTIDE SEQUENCE [LARGE SCALE GENOMIC DNA]</scope>
    <source>
        <strain evidence="3 4">NBRC 3747</strain>
    </source>
</reference>
<keyword evidence="4" id="KW-1185">Reference proteome</keyword>
<dbReference type="EMBL" id="BJLP01000080">
    <property type="protein sequence ID" value="GEA82680.1"/>
    <property type="molecule type" value="Genomic_DNA"/>
</dbReference>
<dbReference type="AlphaFoldDB" id="A0A4Y3KI83"/>
<evidence type="ECO:0000256" key="1">
    <source>
        <dbReference type="SAM" id="MobiDB-lite"/>
    </source>
</evidence>
<proteinExistence type="predicted"/>
<feature type="transmembrane region" description="Helical" evidence="2">
    <location>
        <begin position="44"/>
        <end position="63"/>
    </location>
</feature>
<keyword evidence="2" id="KW-0472">Membrane</keyword>
<evidence type="ECO:0000313" key="3">
    <source>
        <dbReference type="EMBL" id="GEA82680.1"/>
    </source>
</evidence>
<protein>
    <recommendedName>
        <fullName evidence="5">DUF4012 domain-containing protein</fullName>
    </recommendedName>
</protein>
<organism evidence="3 4">
    <name type="scientific">Cellulomonas uda</name>
    <dbReference type="NCBI Taxonomy" id="1714"/>
    <lineage>
        <taxon>Bacteria</taxon>
        <taxon>Bacillati</taxon>
        <taxon>Actinomycetota</taxon>
        <taxon>Actinomycetes</taxon>
        <taxon>Micrococcales</taxon>
        <taxon>Cellulomonadaceae</taxon>
        <taxon>Cellulomonas</taxon>
    </lineage>
</organism>
<comment type="caution">
    <text evidence="3">The sequence shown here is derived from an EMBL/GenBank/DDBJ whole genome shotgun (WGS) entry which is preliminary data.</text>
</comment>
<name>A0A4Y3KI83_CELUD</name>
<accession>A0A4Y3KI83</accession>
<sequence>MHDENPVTPTDATPDDTPDTAPESAPETAPVIEPAAPRRGRRGLWWTLGVLGVLVVLAVWGAFDARRTYTGLDEAAREVQAARDLALDGDAAAARGPAQRAARAASAADAAAHRLPLTLAQALPVVGDDVSAVRSLARTVDDLAGVAMPGVLDAVETLEPESLVSPQGRVDVEAIARVAPGIVAADDAVQAARVRLAGLRGGDYDERVVDAVTRLQDAVDSVSGSTSGAARAAALLPAMLGADGPRDYLLLVQSNAELRATGGIPGAVLHLHAQDGLLTVVEQRGAGQINTADAAPVLALTPQEQEMFGDQLGVYIQDVTLTPHFPRAAELARAMWERATGTAVDGVLATDPVALGHLVERAGPVTTPDGTRITGENAAQLLLNEVYLRITDPVKQDAFFAGAAGAVFDGLFAGSPTSLLDGLAQSVDERRLLVWSAHDDEQARLAGTPLAGEVTGRDGESPVVGVYLNDGSGAKMSWYLDTTVAAAVERCEADGSRVVGVDLKLTNTGPAGGAGLPAYVVGEHLDTPGNVRTNYDLYAPAGGTLESVEIDGTPEEIFESTYLDLDVASWTTELAPGASTTIHATFTVPADLPGELRLSTTPTAHDVHPIVDAGCPA</sequence>
<keyword evidence="2" id="KW-1133">Transmembrane helix</keyword>
<keyword evidence="2" id="KW-0812">Transmembrane</keyword>